<feature type="region of interest" description="Disordered" evidence="7">
    <location>
        <begin position="1"/>
        <end position="89"/>
    </location>
</feature>
<keyword evidence="2" id="KW-0677">Repeat</keyword>
<dbReference type="InterPro" id="IPR013918">
    <property type="entry name" value="Nucleotide_exch_fac_Fes1"/>
</dbReference>
<protein>
    <recommendedName>
        <fullName evidence="4">Hsp70-binding protein 1</fullName>
    </recommendedName>
    <alternativeName>
        <fullName evidence="5">Heat shock protein-binding protein 1</fullName>
    </alternativeName>
    <alternativeName>
        <fullName evidence="6">Hsp70-interacting protein 1</fullName>
    </alternativeName>
</protein>
<dbReference type="FunFam" id="1.25.10.10:FF:000178">
    <property type="entry name" value="hsp70-binding protein 1 isoform X1"/>
    <property type="match status" value="1"/>
</dbReference>
<evidence type="ECO:0000256" key="7">
    <source>
        <dbReference type="SAM" id="MobiDB-lite"/>
    </source>
</evidence>
<evidence type="ECO:0000256" key="2">
    <source>
        <dbReference type="ARBA" id="ARBA00022737"/>
    </source>
</evidence>
<dbReference type="Pfam" id="PF08609">
    <property type="entry name" value="Fes1"/>
    <property type="match status" value="1"/>
</dbReference>
<dbReference type="GO" id="GO:0005783">
    <property type="term" value="C:endoplasmic reticulum"/>
    <property type="evidence" value="ECO:0007669"/>
    <property type="project" value="TreeGrafter"/>
</dbReference>
<evidence type="ECO:0000256" key="6">
    <source>
        <dbReference type="ARBA" id="ARBA00081319"/>
    </source>
</evidence>
<dbReference type="AlphaFoldDB" id="A0A2Y9INH7"/>
<dbReference type="KEGG" id="elk:111139577"/>
<dbReference type="InterPro" id="IPR011989">
    <property type="entry name" value="ARM-like"/>
</dbReference>
<dbReference type="PANTHER" id="PTHR19316">
    <property type="entry name" value="PROTEIN FOLDING REGULATOR"/>
    <property type="match status" value="1"/>
</dbReference>
<dbReference type="InterPro" id="IPR016024">
    <property type="entry name" value="ARM-type_fold"/>
</dbReference>
<evidence type="ECO:0000256" key="5">
    <source>
        <dbReference type="ARBA" id="ARBA00075420"/>
    </source>
</evidence>
<proteinExistence type="predicted"/>
<dbReference type="GeneID" id="111139577"/>
<evidence type="ECO:0000313" key="9">
    <source>
        <dbReference type="Proteomes" id="UP000248482"/>
    </source>
</evidence>
<name>A0A2Y9INH7_ENHLU</name>
<feature type="domain" description="Nucleotide exchange factor Fes1" evidence="8">
    <location>
        <begin position="88"/>
        <end position="182"/>
    </location>
</feature>
<dbReference type="STRING" id="391180.A0A2Y9INH7"/>
<evidence type="ECO:0000259" key="8">
    <source>
        <dbReference type="Pfam" id="PF08609"/>
    </source>
</evidence>
<feature type="region of interest" description="Disordered" evidence="7">
    <location>
        <begin position="379"/>
        <end position="404"/>
    </location>
</feature>
<dbReference type="InterPro" id="IPR050693">
    <property type="entry name" value="Hsp70_NEF-Inhibitors"/>
</dbReference>
<dbReference type="Gene3D" id="1.25.10.10">
    <property type="entry name" value="Leucine-rich Repeat Variant"/>
    <property type="match status" value="1"/>
</dbReference>
<reference evidence="10" key="1">
    <citation type="submission" date="2025-08" db="UniProtKB">
        <authorList>
            <consortium name="RefSeq"/>
        </authorList>
    </citation>
    <scope>IDENTIFICATION</scope>
    <source>
        <tissue evidence="10">Blood</tissue>
    </source>
</reference>
<gene>
    <name evidence="10" type="primary">LOC111139577</name>
</gene>
<dbReference type="Proteomes" id="UP000248482">
    <property type="component" value="Unplaced"/>
</dbReference>
<organism evidence="9 10">
    <name type="scientific">Enhydra lutris kenyoni</name>
    <name type="common">northern sea otter</name>
    <dbReference type="NCBI Taxonomy" id="391180"/>
    <lineage>
        <taxon>Eukaryota</taxon>
        <taxon>Metazoa</taxon>
        <taxon>Chordata</taxon>
        <taxon>Craniata</taxon>
        <taxon>Vertebrata</taxon>
        <taxon>Euteleostomi</taxon>
        <taxon>Mammalia</taxon>
        <taxon>Eutheria</taxon>
        <taxon>Laurasiatheria</taxon>
        <taxon>Carnivora</taxon>
        <taxon>Caniformia</taxon>
        <taxon>Musteloidea</taxon>
        <taxon>Mustelidae</taxon>
        <taxon>Lutrinae</taxon>
        <taxon>Enhydra</taxon>
    </lineage>
</organism>
<accession>A0A2Y9INH7</accession>
<dbReference type="GO" id="GO:0000774">
    <property type="term" value="F:adenyl-nucleotide exchange factor activity"/>
    <property type="evidence" value="ECO:0007669"/>
    <property type="project" value="TreeGrafter"/>
</dbReference>
<evidence type="ECO:0000313" key="10">
    <source>
        <dbReference type="RefSeq" id="XP_022347605.1"/>
    </source>
</evidence>
<evidence type="ECO:0000256" key="3">
    <source>
        <dbReference type="ARBA" id="ARBA00064806"/>
    </source>
</evidence>
<dbReference type="PANTHER" id="PTHR19316:SF18">
    <property type="entry name" value="HSP70-BINDING PROTEIN 1"/>
    <property type="match status" value="1"/>
</dbReference>
<evidence type="ECO:0000256" key="4">
    <source>
        <dbReference type="ARBA" id="ARBA00069271"/>
    </source>
</evidence>
<dbReference type="RefSeq" id="XP_022347605.1">
    <property type="nucleotide sequence ID" value="XM_022491897.1"/>
</dbReference>
<dbReference type="SUPFAM" id="SSF48371">
    <property type="entry name" value="ARM repeat"/>
    <property type="match status" value="1"/>
</dbReference>
<comment type="subunit">
    <text evidence="3">Interacts with the ATP-binding domain of HSPA1A. Detected in a ternary complex containing STUB1, HSPA1A and HSPBP1. Interacts with PGLYRP1; this interaction blocks the cytotoxic activity of the PGLYRP1-HSPA1A complex.</text>
</comment>
<keyword evidence="1" id="KW-0597">Phosphoprotein</keyword>
<dbReference type="OrthoDB" id="10250458at2759"/>
<evidence type="ECO:0000256" key="1">
    <source>
        <dbReference type="ARBA" id="ARBA00022553"/>
    </source>
</evidence>
<keyword evidence="9" id="KW-1185">Reference proteome</keyword>
<sequence>MGGLGTPLKRHLLSRPPGVDPSGRQSYLNGDHPLPQTHSSLHKPSMADQGSGGSRLPLALPSASQGCSSGGGGSSAGNSGHPPPPRNLQGLLQMAITAGSEEPDPPPEPMSEERRQWLQEAMSAAFRGQREEVEQMKSCLRVLSQPTPSLAAEAELASDQQEREGALELLADLCENMDNAADFCQLSGMHLLVGRYLEAGPAGLRWRAAQLIGTCSQNVAAIQEQVLGLGALRKLLRLLDRDACDLVRVKALFAISCLVREQEAGLLQFLRLDGFSVLMRAMQQQVQKLKVKSAFLLQNLLVGHPEHKGTLCSMGMVQQLVALIRTEHSPFHEHVLGALCSLVTDFPQGVRECREPELGLEELLRHRCQLLQQHEEYQEAVGSEEQGRPGEAAAHPQEPGLTPTPGLVEIHARGLCGPWGPNPAGAGVFAGERVSCCSLSWRARSRSCWHARPRAGPAW</sequence>